<keyword evidence="3 5" id="KW-0808">Transferase</keyword>
<evidence type="ECO:0000256" key="2">
    <source>
        <dbReference type="ARBA" id="ARBA00022676"/>
    </source>
</evidence>
<sequence>MPRTLVVIPTYNEKDNLPLILKEIDDLKVKNLTVLVVDDNSPDGTGSLADNLRSKFLNLFVLHRRKKEGLGKAYIDGFKYALKKFDFNYLLQMDADFSHDPQDIKRIIKTLSDYDVVIGSRHIEGAELRYPLFRKALSSCANLYARTIFLLPVHDCTSGFKGYRREVIEEIIQERYYSNAYAFQNEILFYIKRHGFTIKEIPVVFEDRVRGKSKMNAYNIFDGFWGMLKLRFREFK</sequence>
<dbReference type="EMBL" id="LBQB01000001">
    <property type="protein sequence ID" value="KKP70252.1"/>
    <property type="molecule type" value="Genomic_DNA"/>
</dbReference>
<organism evidence="5 6">
    <name type="scientific">candidate division CPR3 bacterium GW2011_GWF2_35_18</name>
    <dbReference type="NCBI Taxonomy" id="1618350"/>
    <lineage>
        <taxon>Bacteria</taxon>
        <taxon>Bacteria division CPR3</taxon>
    </lineage>
</organism>
<reference evidence="5 6" key="1">
    <citation type="journal article" date="2015" name="Nature">
        <title>rRNA introns, odd ribosomes, and small enigmatic genomes across a large radiation of phyla.</title>
        <authorList>
            <person name="Brown C.T."/>
            <person name="Hug L.A."/>
            <person name="Thomas B.C."/>
            <person name="Sharon I."/>
            <person name="Castelle C.J."/>
            <person name="Singh A."/>
            <person name="Wilkins M.J."/>
            <person name="Williams K.H."/>
            <person name="Banfield J.F."/>
        </authorList>
    </citation>
    <scope>NUCLEOTIDE SEQUENCE [LARGE SCALE GENOMIC DNA]</scope>
</reference>
<dbReference type="GO" id="GO:0016020">
    <property type="term" value="C:membrane"/>
    <property type="evidence" value="ECO:0007669"/>
    <property type="project" value="GOC"/>
</dbReference>
<accession>A0A0G0ESE9</accession>
<keyword evidence="2" id="KW-0328">Glycosyltransferase</keyword>
<dbReference type="InterPro" id="IPR039528">
    <property type="entry name" value="DPM1-like"/>
</dbReference>
<dbReference type="GO" id="GO:0004582">
    <property type="term" value="F:dolichyl-phosphate beta-D-mannosyltransferase activity"/>
    <property type="evidence" value="ECO:0007669"/>
    <property type="project" value="InterPro"/>
</dbReference>
<dbReference type="GO" id="GO:0009247">
    <property type="term" value="P:glycolipid biosynthetic process"/>
    <property type="evidence" value="ECO:0007669"/>
    <property type="project" value="TreeGrafter"/>
</dbReference>
<dbReference type="SUPFAM" id="SSF53448">
    <property type="entry name" value="Nucleotide-diphospho-sugar transferases"/>
    <property type="match status" value="1"/>
</dbReference>
<dbReference type="InterPro" id="IPR001173">
    <property type="entry name" value="Glyco_trans_2-like"/>
</dbReference>
<dbReference type="AlphaFoldDB" id="A0A0G0ESE9"/>
<evidence type="ECO:0000256" key="1">
    <source>
        <dbReference type="ARBA" id="ARBA00006739"/>
    </source>
</evidence>
<comment type="similarity">
    <text evidence="1">Belongs to the glycosyltransferase 2 family.</text>
</comment>
<evidence type="ECO:0000259" key="4">
    <source>
        <dbReference type="Pfam" id="PF00535"/>
    </source>
</evidence>
<dbReference type="FunFam" id="3.90.550.10:FF:000122">
    <property type="entry name" value="Dolichol-phosphate mannosyltransferase subunit 1"/>
    <property type="match status" value="1"/>
</dbReference>
<proteinExistence type="inferred from homology"/>
<dbReference type="STRING" id="1618350.UR67_C0001G0161"/>
<dbReference type="PANTHER" id="PTHR43398">
    <property type="entry name" value="DOLICHOL-PHOSPHATE MANNOSYLTRANSFERASE SUBUNIT 1"/>
    <property type="match status" value="1"/>
</dbReference>
<dbReference type="Pfam" id="PF00535">
    <property type="entry name" value="Glycos_transf_2"/>
    <property type="match status" value="1"/>
</dbReference>
<dbReference type="Proteomes" id="UP000034581">
    <property type="component" value="Unassembled WGS sequence"/>
</dbReference>
<dbReference type="PANTHER" id="PTHR43398:SF1">
    <property type="entry name" value="DOLICHOL-PHOSPHATE MANNOSYLTRANSFERASE SUBUNIT 1"/>
    <property type="match status" value="1"/>
</dbReference>
<protein>
    <submittedName>
        <fullName evidence="5">Glycosyl transferase, group 2 family protein</fullName>
    </submittedName>
</protein>
<name>A0A0G0ESE9_UNCC3</name>
<gene>
    <name evidence="5" type="ORF">UR67_C0001G0161</name>
</gene>
<evidence type="ECO:0000256" key="3">
    <source>
        <dbReference type="ARBA" id="ARBA00022679"/>
    </source>
</evidence>
<dbReference type="InterPro" id="IPR029044">
    <property type="entry name" value="Nucleotide-diphossugar_trans"/>
</dbReference>
<dbReference type="CDD" id="cd06442">
    <property type="entry name" value="DPM1_like"/>
    <property type="match status" value="1"/>
</dbReference>
<dbReference type="Gene3D" id="3.90.550.10">
    <property type="entry name" value="Spore Coat Polysaccharide Biosynthesis Protein SpsA, Chain A"/>
    <property type="match status" value="1"/>
</dbReference>
<evidence type="ECO:0000313" key="6">
    <source>
        <dbReference type="Proteomes" id="UP000034581"/>
    </source>
</evidence>
<comment type="caution">
    <text evidence="5">The sequence shown here is derived from an EMBL/GenBank/DDBJ whole genome shotgun (WGS) entry which is preliminary data.</text>
</comment>
<feature type="domain" description="Glycosyltransferase 2-like" evidence="4">
    <location>
        <begin position="6"/>
        <end position="171"/>
    </location>
</feature>
<evidence type="ECO:0000313" key="5">
    <source>
        <dbReference type="EMBL" id="KKP70252.1"/>
    </source>
</evidence>